<proteinExistence type="predicted"/>
<dbReference type="Proteomes" id="UP000177614">
    <property type="component" value="Unassembled WGS sequence"/>
</dbReference>
<name>A0A1F4XKD2_9BACT</name>
<organism evidence="2 3">
    <name type="scientific">Candidatus Abawacabacteria bacterium RBG_16_42_10</name>
    <dbReference type="NCBI Taxonomy" id="1817814"/>
    <lineage>
        <taxon>Bacteria</taxon>
        <taxon>Candidatus Abawacaibacteriota</taxon>
    </lineage>
</organism>
<protein>
    <recommendedName>
        <fullName evidence="4">DUF4878 domain-containing protein</fullName>
    </recommendedName>
</protein>
<accession>A0A1F4XKD2</accession>
<dbReference type="Gene3D" id="3.40.1000.10">
    <property type="entry name" value="Mog1/PsbP, alpha/beta/alpha sandwich"/>
    <property type="match status" value="1"/>
</dbReference>
<dbReference type="AlphaFoldDB" id="A0A1F4XKD2"/>
<reference evidence="2 3" key="1">
    <citation type="journal article" date="2016" name="Nat. Commun.">
        <title>Thousands of microbial genomes shed light on interconnected biogeochemical processes in an aquifer system.</title>
        <authorList>
            <person name="Anantharaman K."/>
            <person name="Brown C.T."/>
            <person name="Hug L.A."/>
            <person name="Sharon I."/>
            <person name="Castelle C.J."/>
            <person name="Probst A.J."/>
            <person name="Thomas B.C."/>
            <person name="Singh A."/>
            <person name="Wilkins M.J."/>
            <person name="Karaoz U."/>
            <person name="Brodie E.L."/>
            <person name="Williams K.H."/>
            <person name="Hubbard S.S."/>
            <person name="Banfield J.F."/>
        </authorList>
    </citation>
    <scope>NUCLEOTIDE SEQUENCE [LARGE SCALE GENOMIC DNA]</scope>
</reference>
<keyword evidence="1" id="KW-0812">Transmembrane</keyword>
<evidence type="ECO:0000313" key="2">
    <source>
        <dbReference type="EMBL" id="OGC82054.1"/>
    </source>
</evidence>
<dbReference type="EMBL" id="MEWR01000011">
    <property type="protein sequence ID" value="OGC82054.1"/>
    <property type="molecule type" value="Genomic_DNA"/>
</dbReference>
<sequence>MSKFTKIVLGIVIAIGAIIGLAFWLTSGLTDVAEKQLAALRAGDVEKAYSYTSKDFQNATSLQDFRAFVDSYPSLKNNKGNFFSSRAIENDVGTLQGSLQSQDGAVTPIEYKLVKENNEWKILSLQVLPTGASVQDNKTTEDLTLTNTYTDPKARYSVKYPASWVAEEKNEMTVLISGPQGRDSYYTTVNIQALPSKKNGGVYENAEALRDDLKVQLQEDEGTKITDDTTFDYPMGDQTVKGYKFIAEYAFEGDKFKQMQTVIPSSDGNYLFALAFTSPPELYDTYKSVAESILSTWSPQ</sequence>
<evidence type="ECO:0000313" key="3">
    <source>
        <dbReference type="Proteomes" id="UP000177614"/>
    </source>
</evidence>
<evidence type="ECO:0008006" key="4">
    <source>
        <dbReference type="Google" id="ProtNLM"/>
    </source>
</evidence>
<comment type="caution">
    <text evidence="2">The sequence shown here is derived from an EMBL/GenBank/DDBJ whole genome shotgun (WGS) entry which is preliminary data.</text>
</comment>
<keyword evidence="1" id="KW-1133">Transmembrane helix</keyword>
<evidence type="ECO:0000256" key="1">
    <source>
        <dbReference type="SAM" id="Phobius"/>
    </source>
</evidence>
<dbReference type="InterPro" id="IPR032347">
    <property type="entry name" value="DUF4864"/>
</dbReference>
<gene>
    <name evidence="2" type="ORF">A2V81_02785</name>
</gene>
<dbReference type="Pfam" id="PF16156">
    <property type="entry name" value="DUF4864"/>
    <property type="match status" value="1"/>
</dbReference>
<keyword evidence="1" id="KW-0472">Membrane</keyword>
<dbReference type="STRING" id="1817814.A2V81_02785"/>
<feature type="transmembrane region" description="Helical" evidence="1">
    <location>
        <begin position="7"/>
        <end position="25"/>
    </location>
</feature>